<dbReference type="Proteomes" id="UP000008553">
    <property type="component" value="Unassembled WGS sequence"/>
</dbReference>
<name>Q7RJN8_PLAYO</name>
<reference evidence="2 3" key="1">
    <citation type="journal article" date="2002" name="Nature">
        <title>Genome sequence and comparative analysis of the model rodent malaria parasite Plasmodium yoelii yoelii.</title>
        <authorList>
            <person name="Carlton J.M."/>
            <person name="Angiuoli S.V."/>
            <person name="Suh B.B."/>
            <person name="Kooij T.W."/>
            <person name="Pertea M."/>
            <person name="Silva J.C."/>
            <person name="Ermolaeva M.D."/>
            <person name="Allen J.E."/>
            <person name="Selengut J.D."/>
            <person name="Koo H.L."/>
            <person name="Peterson J.D."/>
            <person name="Pop M."/>
            <person name="Kosack D.S."/>
            <person name="Shumway M.F."/>
            <person name="Bidwell S.L."/>
            <person name="Shallom S.J."/>
            <person name="van Aken S.E."/>
            <person name="Riedmuller S.B."/>
            <person name="Feldblyum T.V."/>
            <person name="Cho J.K."/>
            <person name="Quackenbush J."/>
            <person name="Sedegah M."/>
            <person name="Shoaibi A."/>
            <person name="Cummings L.M."/>
            <person name="Florens L."/>
            <person name="Yates J.R."/>
            <person name="Raine J.D."/>
            <person name="Sinden R.E."/>
            <person name="Harris M.A."/>
            <person name="Cunningham D.A."/>
            <person name="Preiser P.R."/>
            <person name="Bergman L.W."/>
            <person name="Vaidya A.B."/>
            <person name="van Lin L.H."/>
            <person name="Janse C.J."/>
            <person name="Waters A.P."/>
            <person name="Smith H.O."/>
            <person name="White O.R."/>
            <person name="Salzberg S.L."/>
            <person name="Venter J.C."/>
            <person name="Fraser C.M."/>
            <person name="Hoffman S.L."/>
            <person name="Gardner M.J."/>
            <person name="Carucci D.J."/>
        </authorList>
    </citation>
    <scope>NUCLEOTIDE SEQUENCE [LARGE SCALE GENOMIC DNA]</scope>
    <source>
        <strain evidence="2 3">17XNL</strain>
    </source>
</reference>
<keyword evidence="3" id="KW-1185">Reference proteome</keyword>
<dbReference type="AlphaFoldDB" id="Q7RJN8"/>
<keyword evidence="1" id="KW-1133">Transmembrane helix</keyword>
<sequence>MFVRLTNYEKFITLREVLHYTCIHTYIHIYIYIYIYIYNETKKMDHI</sequence>
<comment type="caution">
    <text evidence="2">The sequence shown here is derived from an EMBL/GenBank/DDBJ whole genome shotgun (WGS) entry which is preliminary data.</text>
</comment>
<evidence type="ECO:0000313" key="3">
    <source>
        <dbReference type="Proteomes" id="UP000008553"/>
    </source>
</evidence>
<dbReference type="InParanoid" id="Q7RJN8"/>
<dbReference type="EMBL" id="AABL01000917">
    <property type="protein sequence ID" value="EAA22778.1"/>
    <property type="molecule type" value="Genomic_DNA"/>
</dbReference>
<evidence type="ECO:0000313" key="2">
    <source>
        <dbReference type="EMBL" id="EAA22778.1"/>
    </source>
</evidence>
<organism evidence="2 3">
    <name type="scientific">Plasmodium yoelii yoelii</name>
    <dbReference type="NCBI Taxonomy" id="73239"/>
    <lineage>
        <taxon>Eukaryota</taxon>
        <taxon>Sar</taxon>
        <taxon>Alveolata</taxon>
        <taxon>Apicomplexa</taxon>
        <taxon>Aconoidasida</taxon>
        <taxon>Haemosporida</taxon>
        <taxon>Plasmodiidae</taxon>
        <taxon>Plasmodium</taxon>
        <taxon>Plasmodium (Vinckeia)</taxon>
    </lineage>
</organism>
<accession>Q7RJN8</accession>
<keyword evidence="1" id="KW-0812">Transmembrane</keyword>
<evidence type="ECO:0000256" key="1">
    <source>
        <dbReference type="SAM" id="Phobius"/>
    </source>
</evidence>
<dbReference type="PaxDb" id="73239-Q7RJN8"/>
<proteinExistence type="predicted"/>
<protein>
    <submittedName>
        <fullName evidence="2">Uncharacterized protein</fullName>
    </submittedName>
</protein>
<feature type="transmembrane region" description="Helical" evidence="1">
    <location>
        <begin position="17"/>
        <end position="37"/>
    </location>
</feature>
<keyword evidence="1" id="KW-0472">Membrane</keyword>
<gene>
    <name evidence="2" type="ORF">PY03221</name>
</gene>